<feature type="transmembrane region" description="Helical" evidence="1">
    <location>
        <begin position="27"/>
        <end position="45"/>
    </location>
</feature>
<name>A0ABS4YPE0_9MICO</name>
<sequence length="50" mass="5065">MSTRAADSHATASVSDTGREIGTDRPVVIVPLIGVFVLAIAVGAARRSGD</sequence>
<dbReference type="RefSeq" id="WP_209894709.1">
    <property type="nucleotide sequence ID" value="NZ_BAAAJV010000008.1"/>
</dbReference>
<dbReference type="Proteomes" id="UP000698222">
    <property type="component" value="Unassembled WGS sequence"/>
</dbReference>
<keyword evidence="3" id="KW-1185">Reference proteome</keyword>
<evidence type="ECO:0000256" key="1">
    <source>
        <dbReference type="SAM" id="Phobius"/>
    </source>
</evidence>
<gene>
    <name evidence="2" type="ORF">JOF44_003568</name>
</gene>
<dbReference type="EMBL" id="JAGIOC010000001">
    <property type="protein sequence ID" value="MBP2410665.1"/>
    <property type="molecule type" value="Genomic_DNA"/>
</dbReference>
<keyword evidence="1" id="KW-0472">Membrane</keyword>
<keyword evidence="1" id="KW-0812">Transmembrane</keyword>
<evidence type="ECO:0000313" key="2">
    <source>
        <dbReference type="EMBL" id="MBP2410665.1"/>
    </source>
</evidence>
<organism evidence="2 3">
    <name type="scientific">Brachybacterium fresconis</name>
    <dbReference type="NCBI Taxonomy" id="173363"/>
    <lineage>
        <taxon>Bacteria</taxon>
        <taxon>Bacillati</taxon>
        <taxon>Actinomycetota</taxon>
        <taxon>Actinomycetes</taxon>
        <taxon>Micrococcales</taxon>
        <taxon>Dermabacteraceae</taxon>
        <taxon>Brachybacterium</taxon>
    </lineage>
</organism>
<accession>A0ABS4YPE0</accession>
<protein>
    <submittedName>
        <fullName evidence="2">Uncharacterized protein</fullName>
    </submittedName>
</protein>
<proteinExistence type="predicted"/>
<evidence type="ECO:0000313" key="3">
    <source>
        <dbReference type="Proteomes" id="UP000698222"/>
    </source>
</evidence>
<reference evidence="2 3" key="1">
    <citation type="submission" date="2021-03" db="EMBL/GenBank/DDBJ databases">
        <title>Sequencing the genomes of 1000 actinobacteria strains.</title>
        <authorList>
            <person name="Klenk H.-P."/>
        </authorList>
    </citation>
    <scope>NUCLEOTIDE SEQUENCE [LARGE SCALE GENOMIC DNA]</scope>
    <source>
        <strain evidence="2 3">DSM 14564</strain>
    </source>
</reference>
<comment type="caution">
    <text evidence="2">The sequence shown here is derived from an EMBL/GenBank/DDBJ whole genome shotgun (WGS) entry which is preliminary data.</text>
</comment>
<keyword evidence="1" id="KW-1133">Transmembrane helix</keyword>